<accession>A0A0J6F2P5</accession>
<dbReference type="AlphaFoldDB" id="A0A0J6F2P5"/>
<name>A0A0J6F2P5_COCPO</name>
<dbReference type="EMBL" id="DS268109">
    <property type="protein sequence ID" value="KMM64388.1"/>
    <property type="molecule type" value="Genomic_DNA"/>
</dbReference>
<evidence type="ECO:0000313" key="1">
    <source>
        <dbReference type="EMBL" id="KMM64388.1"/>
    </source>
</evidence>
<reference evidence="2" key="3">
    <citation type="journal article" date="2010" name="Genome Res.">
        <title>Population genomic sequencing of Coccidioides fungi reveals recent hybridization and transposon control.</title>
        <authorList>
            <person name="Neafsey D.E."/>
            <person name="Barker B.M."/>
            <person name="Sharpton T.J."/>
            <person name="Stajich J.E."/>
            <person name="Park D.J."/>
            <person name="Whiston E."/>
            <person name="Hung C.-Y."/>
            <person name="McMahan C."/>
            <person name="White J."/>
            <person name="Sykes S."/>
            <person name="Heiman D."/>
            <person name="Young S."/>
            <person name="Zeng Q."/>
            <person name="Abouelleil A."/>
            <person name="Aftuck L."/>
            <person name="Bessette D."/>
            <person name="Brown A."/>
            <person name="FitzGerald M."/>
            <person name="Lui A."/>
            <person name="Macdonald J.P."/>
            <person name="Priest M."/>
            <person name="Orbach M.J."/>
            <person name="Galgiani J.N."/>
            <person name="Kirkland T.N."/>
            <person name="Cole G.T."/>
            <person name="Birren B.W."/>
            <person name="Henn M.R."/>
            <person name="Taylor J.W."/>
            <person name="Rounsley S.D."/>
        </authorList>
    </citation>
    <scope>NUCLEOTIDE SEQUENCE [LARGE SCALE GENOMIC DNA]</scope>
    <source>
        <strain evidence="2">RMSCC 3488</strain>
    </source>
</reference>
<gene>
    <name evidence="1" type="ORF">CPAG_00739</name>
</gene>
<evidence type="ECO:0000313" key="2">
    <source>
        <dbReference type="Proteomes" id="UP000054567"/>
    </source>
</evidence>
<dbReference type="Proteomes" id="UP000054567">
    <property type="component" value="Unassembled WGS sequence"/>
</dbReference>
<reference evidence="1 2" key="1">
    <citation type="submission" date="2007-06" db="EMBL/GenBank/DDBJ databases">
        <title>The Genome Sequence of Coccidioides posadasii RMSCC_3488.</title>
        <authorList>
            <consortium name="Coccidioides Genome Resources Consortium"/>
            <consortium name="The Broad Institute Genome Sequencing Platform"/>
            <person name="Henn M.R."/>
            <person name="Sykes S."/>
            <person name="Young S."/>
            <person name="Jaffe D."/>
            <person name="Berlin A."/>
            <person name="Alvarez P."/>
            <person name="Butler J."/>
            <person name="Gnerre S."/>
            <person name="Grabherr M."/>
            <person name="Mauceli E."/>
            <person name="Brockman W."/>
            <person name="Kodira C."/>
            <person name="Alvarado L."/>
            <person name="Zeng Q."/>
            <person name="Crawford M."/>
            <person name="Antoine C."/>
            <person name="Devon K."/>
            <person name="Galgiani J."/>
            <person name="Orsborn K."/>
            <person name="Lewis M.L."/>
            <person name="Nusbaum C."/>
            <person name="Galagan J."/>
            <person name="Birren B."/>
        </authorList>
    </citation>
    <scope>NUCLEOTIDE SEQUENCE [LARGE SCALE GENOMIC DNA]</scope>
    <source>
        <strain evidence="1 2">RMSCC 3488</strain>
    </source>
</reference>
<sequence length="156" mass="17643">MYSLRRIHGMSSPRDVCCQVTVVLSGHRELICILGTPYGRIRLFRWSFLAGNNWNAVPVAQWCARALGFRFFGMERSLETQAQNLLFPEYSVLACVSQIPLFHQARSASVQEQQASLEEAKVREAMEVPPLLKTGDWRILHSSGSTHLGTVWNIPN</sequence>
<proteinExistence type="predicted"/>
<dbReference type="VEuPathDB" id="FungiDB:CPAG_00739"/>
<organism evidence="1 2">
    <name type="scientific">Coccidioides posadasii RMSCC 3488</name>
    <dbReference type="NCBI Taxonomy" id="454284"/>
    <lineage>
        <taxon>Eukaryota</taxon>
        <taxon>Fungi</taxon>
        <taxon>Dikarya</taxon>
        <taxon>Ascomycota</taxon>
        <taxon>Pezizomycotina</taxon>
        <taxon>Eurotiomycetes</taxon>
        <taxon>Eurotiomycetidae</taxon>
        <taxon>Onygenales</taxon>
        <taxon>Onygenaceae</taxon>
        <taxon>Coccidioides</taxon>
    </lineage>
</organism>
<reference evidence="2" key="2">
    <citation type="journal article" date="2009" name="Genome Res.">
        <title>Comparative genomic analyses of the human fungal pathogens Coccidioides and their relatives.</title>
        <authorList>
            <person name="Sharpton T.J."/>
            <person name="Stajich J.E."/>
            <person name="Rounsley S.D."/>
            <person name="Gardner M.J."/>
            <person name="Wortman J.R."/>
            <person name="Jordar V.S."/>
            <person name="Maiti R."/>
            <person name="Kodira C.D."/>
            <person name="Neafsey D.E."/>
            <person name="Zeng Q."/>
            <person name="Hung C.-Y."/>
            <person name="McMahan C."/>
            <person name="Muszewska A."/>
            <person name="Grynberg M."/>
            <person name="Mandel M.A."/>
            <person name="Kellner E.M."/>
            <person name="Barker B.M."/>
            <person name="Galgiani J.N."/>
            <person name="Orbach M.J."/>
            <person name="Kirkland T.N."/>
            <person name="Cole G.T."/>
            <person name="Henn M.R."/>
            <person name="Birren B.W."/>
            <person name="Taylor J.W."/>
        </authorList>
    </citation>
    <scope>NUCLEOTIDE SEQUENCE [LARGE SCALE GENOMIC DNA]</scope>
    <source>
        <strain evidence="2">RMSCC 3488</strain>
    </source>
</reference>
<protein>
    <submittedName>
        <fullName evidence="1">Uncharacterized protein</fullName>
    </submittedName>
</protein>